<dbReference type="InterPro" id="IPR036097">
    <property type="entry name" value="HisK_dim/P_sf"/>
</dbReference>
<evidence type="ECO:0000256" key="5">
    <source>
        <dbReference type="ARBA" id="ARBA00022553"/>
    </source>
</evidence>
<dbReference type="InterPro" id="IPR003660">
    <property type="entry name" value="HAMP_dom"/>
</dbReference>
<keyword evidence="10" id="KW-0902">Two-component regulatory system</keyword>
<evidence type="ECO:0000256" key="6">
    <source>
        <dbReference type="ARBA" id="ARBA00022679"/>
    </source>
</evidence>
<comment type="caution">
    <text evidence="15">The sequence shown here is derived from an EMBL/GenBank/DDBJ whole genome shotgun (WGS) entry which is preliminary data.</text>
</comment>
<dbReference type="EMBL" id="JAOF01000001">
    <property type="protein sequence ID" value="EUA44896.1"/>
    <property type="molecule type" value="Genomic_DNA"/>
</dbReference>
<dbReference type="Pfam" id="PF00672">
    <property type="entry name" value="HAMP"/>
    <property type="match status" value="1"/>
</dbReference>
<dbReference type="Pfam" id="PF00512">
    <property type="entry name" value="HisKA"/>
    <property type="match status" value="1"/>
</dbReference>
<dbReference type="Gene3D" id="3.30.565.10">
    <property type="entry name" value="Histidine kinase-like ATPase, C-terminal domain"/>
    <property type="match status" value="1"/>
</dbReference>
<evidence type="ECO:0000256" key="1">
    <source>
        <dbReference type="ARBA" id="ARBA00000085"/>
    </source>
</evidence>
<evidence type="ECO:0000259" key="14">
    <source>
        <dbReference type="PROSITE" id="PS50885"/>
    </source>
</evidence>
<dbReference type="Gene3D" id="1.10.287.130">
    <property type="match status" value="1"/>
</dbReference>
<dbReference type="InterPro" id="IPR004358">
    <property type="entry name" value="Sig_transdc_His_kin-like_C"/>
</dbReference>
<dbReference type="CDD" id="cd00075">
    <property type="entry name" value="HATPase"/>
    <property type="match status" value="1"/>
</dbReference>
<evidence type="ECO:0000256" key="7">
    <source>
        <dbReference type="ARBA" id="ARBA00022692"/>
    </source>
</evidence>
<dbReference type="GO" id="GO:0005886">
    <property type="term" value="C:plasma membrane"/>
    <property type="evidence" value="ECO:0007669"/>
    <property type="project" value="UniProtKB-SubCell"/>
</dbReference>
<name>A0A829PWC9_9MYCO</name>
<keyword evidence="5" id="KW-0597">Phosphoprotein</keyword>
<feature type="domain" description="HAMP" evidence="14">
    <location>
        <begin position="187"/>
        <end position="250"/>
    </location>
</feature>
<dbReference type="Gene3D" id="6.10.340.10">
    <property type="match status" value="1"/>
</dbReference>
<evidence type="ECO:0000256" key="12">
    <source>
        <dbReference type="SAM" id="Phobius"/>
    </source>
</evidence>
<comment type="cofactor">
    <cofactor evidence="2">
        <name>a divalent metal cation</name>
        <dbReference type="ChEBI" id="CHEBI:60240"/>
    </cofactor>
</comment>
<keyword evidence="6" id="KW-0808">Transferase</keyword>
<keyword evidence="9 12" id="KW-1133">Transmembrane helix</keyword>
<dbReference type="FunFam" id="3.30.565.10:FF:000006">
    <property type="entry name" value="Sensor histidine kinase WalK"/>
    <property type="match status" value="1"/>
</dbReference>
<dbReference type="PANTHER" id="PTHR45436">
    <property type="entry name" value="SENSOR HISTIDINE KINASE YKOH"/>
    <property type="match status" value="1"/>
</dbReference>
<dbReference type="PROSITE" id="PS50109">
    <property type="entry name" value="HIS_KIN"/>
    <property type="match status" value="1"/>
</dbReference>
<dbReference type="PROSITE" id="PS50885">
    <property type="entry name" value="HAMP"/>
    <property type="match status" value="1"/>
</dbReference>
<dbReference type="SUPFAM" id="SSF55874">
    <property type="entry name" value="ATPase domain of HSP90 chaperone/DNA topoisomerase II/histidine kinase"/>
    <property type="match status" value="1"/>
</dbReference>
<evidence type="ECO:0000313" key="16">
    <source>
        <dbReference type="Proteomes" id="UP000020103"/>
    </source>
</evidence>
<keyword evidence="11 12" id="KW-0472">Membrane</keyword>
<gene>
    <name evidence="15" type="ORF">I543_2740</name>
</gene>
<dbReference type="AlphaFoldDB" id="A0A829PWC9"/>
<dbReference type="GO" id="GO:0000155">
    <property type="term" value="F:phosphorelay sensor kinase activity"/>
    <property type="evidence" value="ECO:0007669"/>
    <property type="project" value="InterPro"/>
</dbReference>
<accession>A0A829PWC9</accession>
<feature type="domain" description="Histidine kinase" evidence="13">
    <location>
        <begin position="265"/>
        <end position="477"/>
    </location>
</feature>
<evidence type="ECO:0000259" key="13">
    <source>
        <dbReference type="PROSITE" id="PS50109"/>
    </source>
</evidence>
<comment type="subcellular location">
    <subcellularLocation>
        <location evidence="3">Cell membrane</location>
    </subcellularLocation>
</comment>
<dbReference type="FunFam" id="1.10.287.130:FF:000001">
    <property type="entry name" value="Two-component sensor histidine kinase"/>
    <property type="match status" value="1"/>
</dbReference>
<evidence type="ECO:0000313" key="15">
    <source>
        <dbReference type="EMBL" id="EUA44896.1"/>
    </source>
</evidence>
<keyword evidence="7 12" id="KW-0812">Transmembrane</keyword>
<dbReference type="PANTHER" id="PTHR45436:SF5">
    <property type="entry name" value="SENSOR HISTIDINE KINASE TRCS"/>
    <property type="match status" value="1"/>
</dbReference>
<proteinExistence type="predicted"/>
<reference evidence="15 16" key="1">
    <citation type="submission" date="2013-12" db="EMBL/GenBank/DDBJ databases">
        <authorList>
            <person name="Madinger N."/>
            <person name="Lenaerts A."/>
            <person name="Ordway D."/>
            <person name="DeGroote M.A."/>
            <person name="Parker T."/>
            <person name="Sizemore C."/>
            <person name="Tallon L.J."/>
            <person name="Sadzewicz L.K."/>
            <person name="Sengamalay N."/>
            <person name="Fraser C.M."/>
            <person name="Hine E."/>
            <person name="Shefchek K.A."/>
            <person name="Das S.P."/>
            <person name="Tettelin H."/>
        </authorList>
    </citation>
    <scope>NUCLEOTIDE SEQUENCE [LARGE SCALE GENOMIC DNA]</scope>
    <source>
        <strain evidence="15 16">21</strain>
    </source>
</reference>
<dbReference type="InterPro" id="IPR005467">
    <property type="entry name" value="His_kinase_dom"/>
</dbReference>
<keyword evidence="8 15" id="KW-0418">Kinase</keyword>
<dbReference type="InterPro" id="IPR003594">
    <property type="entry name" value="HATPase_dom"/>
</dbReference>
<evidence type="ECO:0000256" key="11">
    <source>
        <dbReference type="ARBA" id="ARBA00023136"/>
    </source>
</evidence>
<organism evidence="15 16">
    <name type="scientific">Mycobacteroides abscessus 21</name>
    <dbReference type="NCBI Taxonomy" id="1299324"/>
    <lineage>
        <taxon>Bacteria</taxon>
        <taxon>Bacillati</taxon>
        <taxon>Actinomycetota</taxon>
        <taxon>Actinomycetes</taxon>
        <taxon>Mycobacteriales</taxon>
        <taxon>Mycobacteriaceae</taxon>
        <taxon>Mycobacteroides</taxon>
        <taxon>Mycobacteroides abscessus</taxon>
    </lineage>
</organism>
<dbReference type="CDD" id="cd00082">
    <property type="entry name" value="HisKA"/>
    <property type="match status" value="1"/>
</dbReference>
<evidence type="ECO:0000256" key="4">
    <source>
        <dbReference type="ARBA" id="ARBA00012438"/>
    </source>
</evidence>
<dbReference type="EC" id="2.7.13.3" evidence="4"/>
<dbReference type="Proteomes" id="UP000020103">
    <property type="component" value="Unassembled WGS sequence"/>
</dbReference>
<dbReference type="SMART" id="SM00387">
    <property type="entry name" value="HATPase_c"/>
    <property type="match status" value="1"/>
</dbReference>
<protein>
    <recommendedName>
        <fullName evidence="4">histidine kinase</fullName>
        <ecNumber evidence="4">2.7.13.3</ecNumber>
    </recommendedName>
</protein>
<dbReference type="SMART" id="SM00304">
    <property type="entry name" value="HAMP"/>
    <property type="match status" value="1"/>
</dbReference>
<feature type="transmembrane region" description="Helical" evidence="12">
    <location>
        <begin position="160"/>
        <end position="185"/>
    </location>
</feature>
<evidence type="ECO:0000256" key="10">
    <source>
        <dbReference type="ARBA" id="ARBA00023012"/>
    </source>
</evidence>
<evidence type="ECO:0000256" key="9">
    <source>
        <dbReference type="ARBA" id="ARBA00022989"/>
    </source>
</evidence>
<dbReference type="GO" id="GO:0005509">
    <property type="term" value="F:calcium ion binding"/>
    <property type="evidence" value="ECO:0007669"/>
    <property type="project" value="UniProtKB-ARBA"/>
</dbReference>
<dbReference type="SMART" id="SM00388">
    <property type="entry name" value="HisKA"/>
    <property type="match status" value="1"/>
</dbReference>
<dbReference type="Pfam" id="PF02518">
    <property type="entry name" value="HATPase_c"/>
    <property type="match status" value="1"/>
</dbReference>
<evidence type="ECO:0000256" key="8">
    <source>
        <dbReference type="ARBA" id="ARBA00022777"/>
    </source>
</evidence>
<dbReference type="CDD" id="cd06225">
    <property type="entry name" value="HAMP"/>
    <property type="match status" value="1"/>
</dbReference>
<dbReference type="InterPro" id="IPR003661">
    <property type="entry name" value="HisK_dim/P_dom"/>
</dbReference>
<dbReference type="InterPro" id="IPR036890">
    <property type="entry name" value="HATPase_C_sf"/>
</dbReference>
<dbReference type="SUPFAM" id="SSF47384">
    <property type="entry name" value="Homodimeric domain of signal transducing histidine kinase"/>
    <property type="match status" value="1"/>
</dbReference>
<dbReference type="PRINTS" id="PR00344">
    <property type="entry name" value="BCTRLSENSOR"/>
</dbReference>
<dbReference type="InterPro" id="IPR050428">
    <property type="entry name" value="TCS_sensor_his_kinase"/>
</dbReference>
<sequence length="477" mass="50337">MRARLLAVQVALLAFVCVGVGAGTLLATNRYLNQQLDQQLRDASGRSVVLFELGRPARESNWWRPRGPGPDFLDAPGQSIAMIGAVAAGGRVTEAAVITASGERERLTTGAYQQLGSLPLSQPSTVDLDALGHYRILAVPTGGGSVIITGLPAEGVDNTLLSVFGIFCAVGAAALIMAVTAGVLIARRQLAPLSQVANAAQDVADMELQRGEVSLPTPIVEVDPDRAHTEIGQLGAALNQMLDRIAAALSARHVSETRIRQFVADASHELRTPLTAIRGYAELAQRNRDAVPSDVAHAMARVQSEATRMTALVEDLLLLARLDSGRALVQEPVDLSRLIVDAVSDAHIAAPEHYWSLDLPEEPVMVTGDGMRLHQVAANLLSNCRVHTPPGTTVTVSLAYSDATTYLVVADNGPGIPAECRSEIFERFARGDTSRSRRAGSTGLGLAIAAAIVSAHHGTIRVDSIPGATAFTVTLPR</sequence>
<comment type="catalytic activity">
    <reaction evidence="1">
        <text>ATP + protein L-histidine = ADP + protein N-phospho-L-histidine.</text>
        <dbReference type="EC" id="2.7.13.3"/>
    </reaction>
</comment>
<evidence type="ECO:0000256" key="3">
    <source>
        <dbReference type="ARBA" id="ARBA00004236"/>
    </source>
</evidence>
<evidence type="ECO:0000256" key="2">
    <source>
        <dbReference type="ARBA" id="ARBA00001968"/>
    </source>
</evidence>